<evidence type="ECO:0000313" key="1">
    <source>
        <dbReference type="EMBL" id="CAH0050332.1"/>
    </source>
</evidence>
<dbReference type="AlphaFoldDB" id="A0A9P0EID4"/>
<protein>
    <submittedName>
        <fullName evidence="1">Uncharacterized protein</fullName>
    </submittedName>
</protein>
<feature type="non-terminal residue" evidence="1">
    <location>
        <position position="1"/>
    </location>
</feature>
<accession>A0A9P0EID4</accession>
<dbReference type="EMBL" id="CABFOC020000035">
    <property type="protein sequence ID" value="CAH0050332.1"/>
    <property type="molecule type" value="Genomic_DNA"/>
</dbReference>
<evidence type="ECO:0000313" key="2">
    <source>
        <dbReference type="Proteomes" id="UP000775872"/>
    </source>
</evidence>
<dbReference type="OrthoDB" id="10505272at2759"/>
<organism evidence="1 2">
    <name type="scientific">Clonostachys solani</name>
    <dbReference type="NCBI Taxonomy" id="160281"/>
    <lineage>
        <taxon>Eukaryota</taxon>
        <taxon>Fungi</taxon>
        <taxon>Dikarya</taxon>
        <taxon>Ascomycota</taxon>
        <taxon>Pezizomycotina</taxon>
        <taxon>Sordariomycetes</taxon>
        <taxon>Hypocreomycetidae</taxon>
        <taxon>Hypocreales</taxon>
        <taxon>Bionectriaceae</taxon>
        <taxon>Clonostachys</taxon>
    </lineage>
</organism>
<sequence length="123" mass="13675">NPSSRPKFYARLLRRPDRLCQLGLVLRIGFALRRSRCLRGEADVELTWKDAVARGYECQSDRIGIATMAEATVIIIDTACSAYSAARIADGVVYVLIEDDRWSVIKSGGLSRQVFSAVCVYSE</sequence>
<comment type="caution">
    <text evidence="1">The sequence shown here is derived from an EMBL/GenBank/DDBJ whole genome shotgun (WGS) entry which is preliminary data.</text>
</comment>
<keyword evidence="2" id="KW-1185">Reference proteome</keyword>
<dbReference type="Proteomes" id="UP000775872">
    <property type="component" value="Unassembled WGS sequence"/>
</dbReference>
<name>A0A9P0EID4_9HYPO</name>
<proteinExistence type="predicted"/>
<feature type="non-terminal residue" evidence="1">
    <location>
        <position position="123"/>
    </location>
</feature>
<reference evidence="1" key="1">
    <citation type="submission" date="2021-10" db="EMBL/GenBank/DDBJ databases">
        <authorList>
            <person name="Piombo E."/>
        </authorList>
    </citation>
    <scope>NUCLEOTIDE SEQUENCE</scope>
</reference>
<gene>
    <name evidence="1" type="ORF">CSOL1703_00002304</name>
</gene>